<evidence type="ECO:0000313" key="27">
    <source>
        <dbReference type="Proteomes" id="UP000245119"/>
    </source>
</evidence>
<feature type="transmembrane region" description="Helical" evidence="24">
    <location>
        <begin position="190"/>
        <end position="209"/>
    </location>
</feature>
<reference evidence="26 27" key="1">
    <citation type="submission" date="2018-04" db="EMBL/GenBank/DDBJ databases">
        <title>The genome of golden apple snail Pomacea canaliculata provides insight into stress tolerance and invasive adaptation.</title>
        <authorList>
            <person name="Liu C."/>
            <person name="Liu B."/>
            <person name="Ren Y."/>
            <person name="Zhang Y."/>
            <person name="Wang H."/>
            <person name="Li S."/>
            <person name="Jiang F."/>
            <person name="Yin L."/>
            <person name="Zhang G."/>
            <person name="Qian W."/>
            <person name="Fan W."/>
        </authorList>
    </citation>
    <scope>NUCLEOTIDE SEQUENCE [LARGE SCALE GENOMIC DNA]</scope>
    <source>
        <strain evidence="26">SZHN2017</strain>
        <tissue evidence="26">Muscle</tissue>
    </source>
</reference>
<comment type="subcellular location">
    <subcellularLocation>
        <location evidence="1">Apical cell membrane</location>
        <topology evidence="1">Multi-pass membrane protein</topology>
    </subcellularLocation>
</comment>
<feature type="transmembrane region" description="Helical" evidence="24">
    <location>
        <begin position="266"/>
        <end position="287"/>
    </location>
</feature>
<feature type="transmembrane region" description="Helical" evidence="24">
    <location>
        <begin position="815"/>
        <end position="832"/>
    </location>
</feature>
<dbReference type="InterPro" id="IPR000967">
    <property type="entry name" value="Znf_NFX1"/>
</dbReference>
<feature type="transmembrane region" description="Helical" evidence="24">
    <location>
        <begin position="644"/>
        <end position="663"/>
    </location>
</feature>
<evidence type="ECO:0000256" key="13">
    <source>
        <dbReference type="ARBA" id="ARBA00023157"/>
    </source>
</evidence>
<keyword evidence="5" id="KW-0597">Phosphoprotein</keyword>
<evidence type="ECO:0000256" key="14">
    <source>
        <dbReference type="ARBA" id="ARBA00051323"/>
    </source>
</evidence>
<evidence type="ECO:0000256" key="9">
    <source>
        <dbReference type="ARBA" id="ARBA00022771"/>
    </source>
</evidence>
<dbReference type="Gene3D" id="1.20.1740.10">
    <property type="entry name" value="Amino acid/polyamine transporter I"/>
    <property type="match status" value="2"/>
</dbReference>
<dbReference type="GO" id="GO:0015179">
    <property type="term" value="F:L-amino acid transmembrane transporter activity"/>
    <property type="evidence" value="ECO:0007669"/>
    <property type="project" value="TreeGrafter"/>
</dbReference>
<dbReference type="PANTHER" id="PTHR11785:SF512">
    <property type="entry name" value="SOBREMESA, ISOFORM B"/>
    <property type="match status" value="1"/>
</dbReference>
<dbReference type="FunFam" id="3.40.50.300:FF:001366">
    <property type="entry name" value="ATP binding protein, putative"/>
    <property type="match status" value="1"/>
</dbReference>
<comment type="catalytic activity">
    <reaction evidence="17">
        <text>L-cysteine(out) + L-arginine(in) = L-cysteine(in) + L-arginine(out)</text>
        <dbReference type="Rhea" id="RHEA:71071"/>
        <dbReference type="ChEBI" id="CHEBI:32682"/>
        <dbReference type="ChEBI" id="CHEBI:35235"/>
    </reaction>
    <physiologicalReaction direction="left-to-right" evidence="17">
        <dbReference type="Rhea" id="RHEA:71072"/>
    </physiologicalReaction>
</comment>
<evidence type="ECO:0000256" key="12">
    <source>
        <dbReference type="ARBA" id="ARBA00023136"/>
    </source>
</evidence>
<dbReference type="SMART" id="SM00438">
    <property type="entry name" value="ZnF_NFX"/>
    <property type="match status" value="3"/>
</dbReference>
<feature type="transmembrane region" description="Helical" evidence="24">
    <location>
        <begin position="390"/>
        <end position="408"/>
    </location>
</feature>
<evidence type="ECO:0000256" key="19">
    <source>
        <dbReference type="ARBA" id="ARBA00074336"/>
    </source>
</evidence>
<keyword evidence="27" id="KW-1185">Reference proteome</keyword>
<feature type="transmembrane region" description="Helical" evidence="24">
    <location>
        <begin position="447"/>
        <end position="467"/>
    </location>
</feature>
<evidence type="ECO:0000256" key="2">
    <source>
        <dbReference type="ARBA" id="ARBA00009523"/>
    </source>
</evidence>
<evidence type="ECO:0000256" key="23">
    <source>
        <dbReference type="SAM" id="MobiDB-lite"/>
    </source>
</evidence>
<evidence type="ECO:0000256" key="20">
    <source>
        <dbReference type="ARBA" id="ARBA00079910"/>
    </source>
</evidence>
<comment type="catalytic activity">
    <reaction evidence="14">
        <text>L-lysine(out) + L-arginine(in) = L-lysine(in) + L-arginine(out)</text>
        <dbReference type="Rhea" id="RHEA:70827"/>
        <dbReference type="ChEBI" id="CHEBI:32551"/>
        <dbReference type="ChEBI" id="CHEBI:32682"/>
    </reaction>
    <physiologicalReaction direction="left-to-right" evidence="14">
        <dbReference type="Rhea" id="RHEA:70828"/>
    </physiologicalReaction>
</comment>
<evidence type="ECO:0000256" key="17">
    <source>
        <dbReference type="ARBA" id="ARBA00052179"/>
    </source>
</evidence>
<evidence type="ECO:0000313" key="26">
    <source>
        <dbReference type="EMBL" id="PVD20533.1"/>
    </source>
</evidence>
<evidence type="ECO:0000256" key="16">
    <source>
        <dbReference type="ARBA" id="ARBA00051835"/>
    </source>
</evidence>
<evidence type="ECO:0000259" key="25">
    <source>
        <dbReference type="SMART" id="SM00438"/>
    </source>
</evidence>
<dbReference type="GO" id="GO:0005634">
    <property type="term" value="C:nucleus"/>
    <property type="evidence" value="ECO:0007669"/>
    <property type="project" value="InterPro"/>
</dbReference>
<dbReference type="Pfam" id="PF13086">
    <property type="entry name" value="AAA_11"/>
    <property type="match status" value="2"/>
</dbReference>
<feature type="transmembrane region" description="Helical" evidence="24">
    <location>
        <begin position="760"/>
        <end position="780"/>
    </location>
</feature>
<feature type="transmembrane region" description="Helical" evidence="24">
    <location>
        <begin position="72"/>
        <end position="96"/>
    </location>
</feature>
<comment type="catalytic activity">
    <reaction evidence="18">
        <text>L-leucine(out) + L-arginine(in) = L-leucine(in) + L-arginine(out)</text>
        <dbReference type="Rhea" id="RHEA:71059"/>
        <dbReference type="ChEBI" id="CHEBI:32682"/>
        <dbReference type="ChEBI" id="CHEBI:57427"/>
    </reaction>
    <physiologicalReaction direction="left-to-right" evidence="18">
        <dbReference type="Rhea" id="RHEA:71060"/>
    </physiologicalReaction>
</comment>
<dbReference type="InterPro" id="IPR041679">
    <property type="entry name" value="DNA2/NAM7-like_C"/>
</dbReference>
<comment type="caution">
    <text evidence="26">The sequence shown here is derived from an EMBL/GenBank/DDBJ whole genome shotgun (WGS) entry which is preliminary data.</text>
</comment>
<comment type="catalytic activity">
    <reaction evidence="22">
        <text>L-phenylalanine(out) + L-arginine(in) = L-phenylalanine(in) + L-arginine(out)</text>
        <dbReference type="Rhea" id="RHEA:71067"/>
        <dbReference type="ChEBI" id="CHEBI:32682"/>
        <dbReference type="ChEBI" id="CHEBI:58095"/>
    </reaction>
    <physiologicalReaction direction="left-to-right" evidence="22">
        <dbReference type="Rhea" id="RHEA:71068"/>
    </physiologicalReaction>
</comment>
<dbReference type="InterPro" id="IPR050598">
    <property type="entry name" value="AminoAcid_Transporter"/>
</dbReference>
<feature type="domain" description="NF-X1-type" evidence="25">
    <location>
        <begin position="2186"/>
        <end position="2212"/>
    </location>
</feature>
<evidence type="ECO:0000256" key="22">
    <source>
        <dbReference type="ARBA" id="ARBA00093193"/>
    </source>
</evidence>
<feature type="transmembrane region" description="Helical" evidence="24">
    <location>
        <begin position="40"/>
        <end position="60"/>
    </location>
</feature>
<evidence type="ECO:0000256" key="8">
    <source>
        <dbReference type="ARBA" id="ARBA00022737"/>
    </source>
</evidence>
<dbReference type="CDD" id="cd17936">
    <property type="entry name" value="EEXXEc_NFX1"/>
    <property type="match status" value="1"/>
</dbReference>
<keyword evidence="6 24" id="KW-0812">Transmembrane</keyword>
<evidence type="ECO:0000256" key="21">
    <source>
        <dbReference type="ARBA" id="ARBA00083296"/>
    </source>
</evidence>
<evidence type="ECO:0000256" key="7">
    <source>
        <dbReference type="ARBA" id="ARBA00022723"/>
    </source>
</evidence>
<accession>A0A2T7NH79</accession>
<dbReference type="CDD" id="cd06008">
    <property type="entry name" value="NF-X1-zinc-finger"/>
    <property type="match status" value="2"/>
</dbReference>
<dbReference type="CDD" id="cd18808">
    <property type="entry name" value="SF1_C_Upf1"/>
    <property type="match status" value="1"/>
</dbReference>
<feature type="transmembrane region" description="Helical" evidence="24">
    <location>
        <begin position="307"/>
        <end position="326"/>
    </location>
</feature>
<feature type="domain" description="NF-X1-type" evidence="25">
    <location>
        <begin position="2215"/>
        <end position="2234"/>
    </location>
</feature>
<keyword evidence="4" id="KW-1003">Cell membrane</keyword>
<feature type="region of interest" description="Disordered" evidence="23">
    <location>
        <begin position="856"/>
        <end position="890"/>
    </location>
</feature>
<feature type="domain" description="NF-X1-type" evidence="25">
    <location>
        <begin position="2270"/>
        <end position="2293"/>
    </location>
</feature>
<dbReference type="GO" id="GO:0004386">
    <property type="term" value="F:helicase activity"/>
    <property type="evidence" value="ECO:0007669"/>
    <property type="project" value="InterPro"/>
</dbReference>
<dbReference type="Pfam" id="PF25396">
    <property type="entry name" value="ZNFX1"/>
    <property type="match status" value="1"/>
</dbReference>
<sequence length="2694" mass="302531">MEIIVSSPAASKEVDKEAESEQKLSGEDVEIKTFEMKRELGFTSSIAIIIGTIVGSGIFVSPKGVLQRTGSVALSLIVWVGAGLIGLLGGLCYIELGTLIQKSGGDYTYLKAALGNIFAFEFMWVSVIVGKTSSLAIMTLTLAEYVVTFFGPCVNTEALKKMIAAAAVVLVGIVNCYSVRLAARVQVLTTAIKVAALVIILVGGVVMLFEGKTENLKTGFSGSTDSPSQIALAFYGALFAYDGWSESIFVKVLFLCCTPRTLPRAIVAAILMVILLYTLTNVSYLTIMTSTELLESDAVAMLWGKRVLKSAAIIMPLSVIASTFGSSNGSAFTGSRLIFAAARDNNLPAFLSYIHVKQRTPLTSTIFTIAVALLMIAAGDVFSLIDFLSFLGWLFYGLNFSAVVILRFKMKDAPRPYRVPIIIPIVMTVVSIYLVIAPIIQSPKMEFLYAFLFLLGGLVFYFPFVYFKLKFPGIDMDMPESSPPTSNKSQDAEAGQTLSDEAVVPEFSCHPRVCCRERGPWGSASLSGLVLASSASWCPWCAGGLCYAELGTLIQKSGGEYAYMRAALGNMIAFEFTWVSVIVVRTSSLAIMTLTLAEYLVTFFGACVNTDALKKIIAAAAVVLVGIVNSYSTKLAAQVQVLTTVMKVAALVIILVGGIVMLFEGKTENLKTGFSGSTDSPSQIALAFYSALWAYDGWQNLNYVIEEVKDPAKNLPRANIAAILIVILLYTLTNVSYLTVMTSTELLDADAVAMLWGKRVLKSAAILMPLSVIISTFGSANGTAFTGSRTIFAAARDNNLPAFLSYIHIKQRTPLTSMIFTIVVALLMIAAGDISTEISRHRVEEGTERRKYLQIPDRGGYKQSTDHKPHTLPTRPRQPHGRKDGEGASLETAVEAREWTRREDCREEQTAPIRQRKRTFNADYYLGLEDDTELTIKLYTNIEEFDIYLKSNLISGSVVEKLVKILHKVLTCELQRESVLKILQVVCSSRFLDQHLQTYIEHLQKFSRVFRQKEITDAMQKLLDLLSSICHRLPSERSKVYLIMNYIKGQSNLETVLLNSSVVAEQFEEVLAQSQKLLTTQKKTTGARNKGIEDKDDEIPSEDFVDLPVFPDKEDLDYSKMPFLRPSKTVGAFKDAHHYLDVHFRLLREDFLRPLRNGIRAVKDTDRNNIRLNNMDVRLYQNVRIIGIVPGKTLDYVIQFDVSPFKKVRWQSSKRLIFGSLVCLSDDHFDTVFFAVITKREDEKIENGVIHVCFETQTGEVLGLSSSRLFTMVESVSFFEANRHVLEGLKQMKDMVPMSRYIVECQQKVNPPSYLKTPGEQVTMNLTALTGTTRYANVENVPVIDFDAWPEVDWKLNQSQLKAVKMALTNELAIIQGPPGTGKTYVGLKIVQVLLDNARVWNSTSRPILIVCYTNHALDQFLEGMLKFCPDDIVRVGSRSQSKALSPFNISEVKKRLKESRDRTARHISTMLYQCHESMKEMAADITDTKTRLDENLSRIFKAEDLKSNIPPQQYKSLTSKSTTMGRSLMSFWLCGGMIVKNEEDFHEADHYDQLARKVTSLILGGEADFNFDQDVTPANICEEDFPVRAQMYRFWVKKTKQWLLAEVQKCKKADISPKALEEWLEAAEVEVLPDYILEPAVDKSLYEAITCREGFPRDIYAPYFIRLWLGIDENDRNHDDLEIVLNELLEAQQGDTSDYCQVNETNYGWQATDSLPDDIYWQPPLSTVHTGKNDTPERETEIREIKDGAKKLNIDEEAEILQKQRLLDDDEDDEVVPQMFGEKKSEEDISEPDDTKDSDWKVVNRQKGKNSRKIFHLIKTLTPMSEEEAAMITDVWDVSLDVTARVRLYLSWLQKYRKNLTSRITSLADSYAVGSRMLSELNMERDGLILKRAKVIGMTTTAAAKYRRLLATVGCPIVIMEEAAEVLEAHVVTTLSTSCQHLILIGDHQQLRPSPTVYELCHDYHLDLSLFERLVNNGLPHSTLAMQHRMRPEVSRLVRHVYPHLQDHPKTVGRPHVRGMKHEVFFFHHEVEEDSDADGKSKSNDHEAELCVALCRYLIQQGYSTESITILVAYTGQIFAIKKIITKDQKFYSGVRVTSIDNYQGEENDIIILSLVRSNKEGKVGFLKTDNRVCVALSRAKIGLYAFGNFRILHRYIIRIIFIWQDFKKSPEGGCLLLCGAPLECGHTCRLLCHGYDTDHEEYRCMESCPEILCELGHKCPKKCHEPCPPCKIMVSKTIPECAHTISIACSKTPEWTNCTVKLQAILSCGHTISVACFETPDRANCQENCQEIRSCGHKCSGKCGTCHKKAKHECSVQVERSGPCGHKNITRCDVDPKENSCPRKCEATLKCGHACPGSCGECFEGRAHKKCIQKCLKPLHGCDHSKSILSGGHLARKKEETPGYTQSMMRLPRCGHIFTTAALDEYVKEKIKAIPYERGLPCPECQVPMYAWDTWRYRELLISHQENLREIKQLLKREISHSCENISKSDDMLIRNLKDLKDQGICFYSLMQGQQTFDVDKTGAFIRQIKLLLLTQEVTDHLDIFRLKHKTFSMNESKTHLQRDIEALQTSLLHLGASMTRQKHQELEHQATRLTYMSNLLCAKHMLSKNKADDPLLPVLQKALSNLIHNPRQPNVIPKVKKVIASCQSNTWWTEEQLTIQGILDVLDMDVCKAVNSLNSSPKGSFKLLSTD</sequence>
<keyword evidence="9" id="KW-0863">Zinc-finger</keyword>
<dbReference type="InterPro" id="IPR027417">
    <property type="entry name" value="P-loop_NTPase"/>
</dbReference>
<evidence type="ECO:0000256" key="15">
    <source>
        <dbReference type="ARBA" id="ARBA00051814"/>
    </source>
</evidence>
<dbReference type="Proteomes" id="UP000245119">
    <property type="component" value="Linkage Group LG12"/>
</dbReference>
<gene>
    <name evidence="26" type="ORF">C0Q70_18689</name>
</gene>
<evidence type="ECO:0000256" key="6">
    <source>
        <dbReference type="ARBA" id="ARBA00022692"/>
    </source>
</evidence>
<feature type="transmembrane region" description="Helical" evidence="24">
    <location>
        <begin position="616"/>
        <end position="632"/>
    </location>
</feature>
<dbReference type="OrthoDB" id="2423195at2759"/>
<evidence type="ECO:0000256" key="3">
    <source>
        <dbReference type="ARBA" id="ARBA00022448"/>
    </source>
</evidence>
<keyword evidence="3" id="KW-0813">Transport</keyword>
<evidence type="ECO:0000256" key="1">
    <source>
        <dbReference type="ARBA" id="ARBA00004424"/>
    </source>
</evidence>
<keyword evidence="7" id="KW-0479">Metal-binding</keyword>
<keyword evidence="13" id="KW-1015">Disulfide bond</keyword>
<dbReference type="EMBL" id="PZQS01000012">
    <property type="protein sequence ID" value="PVD20533.1"/>
    <property type="molecule type" value="Genomic_DNA"/>
</dbReference>
<evidence type="ECO:0000256" key="5">
    <source>
        <dbReference type="ARBA" id="ARBA00022553"/>
    </source>
</evidence>
<comment type="catalytic activity">
    <reaction evidence="16">
        <text>L-histidine(out) + L-arginine(in) = L-histidine(in) + L-arginine(out)</text>
        <dbReference type="Rhea" id="RHEA:71063"/>
        <dbReference type="ChEBI" id="CHEBI:32682"/>
        <dbReference type="ChEBI" id="CHEBI:57595"/>
    </reaction>
    <physiologicalReaction direction="left-to-right" evidence="16">
        <dbReference type="Rhea" id="RHEA:71064"/>
    </physiologicalReaction>
</comment>
<feature type="transmembrane region" description="Helical" evidence="24">
    <location>
        <begin position="718"/>
        <end position="740"/>
    </location>
</feature>
<dbReference type="PANTHER" id="PTHR11785">
    <property type="entry name" value="AMINO ACID TRANSPORTER"/>
    <property type="match status" value="1"/>
</dbReference>
<dbReference type="InterPro" id="IPR047187">
    <property type="entry name" value="SF1_C_Upf1"/>
</dbReference>
<feature type="transmembrane region" description="Helical" evidence="24">
    <location>
        <begin position="420"/>
        <end position="441"/>
    </location>
</feature>
<evidence type="ECO:0000256" key="18">
    <source>
        <dbReference type="ARBA" id="ARBA00052732"/>
    </source>
</evidence>
<dbReference type="Gene3D" id="3.40.50.300">
    <property type="entry name" value="P-loop containing nucleotide triphosphate hydrolases"/>
    <property type="match status" value="3"/>
</dbReference>
<evidence type="ECO:0000256" key="4">
    <source>
        <dbReference type="ARBA" id="ARBA00022475"/>
    </source>
</evidence>
<feature type="transmembrane region" description="Helical" evidence="24">
    <location>
        <begin position="162"/>
        <end position="183"/>
    </location>
</feature>
<organism evidence="26 27">
    <name type="scientific">Pomacea canaliculata</name>
    <name type="common">Golden apple snail</name>
    <dbReference type="NCBI Taxonomy" id="400727"/>
    <lineage>
        <taxon>Eukaryota</taxon>
        <taxon>Metazoa</taxon>
        <taxon>Spiralia</taxon>
        <taxon>Lophotrochozoa</taxon>
        <taxon>Mollusca</taxon>
        <taxon>Gastropoda</taxon>
        <taxon>Caenogastropoda</taxon>
        <taxon>Architaenioglossa</taxon>
        <taxon>Ampullarioidea</taxon>
        <taxon>Ampullariidae</taxon>
        <taxon>Pomacea</taxon>
    </lineage>
</organism>
<keyword evidence="12 24" id="KW-0472">Membrane</keyword>
<evidence type="ECO:0000256" key="24">
    <source>
        <dbReference type="SAM" id="Phobius"/>
    </source>
</evidence>
<dbReference type="SUPFAM" id="SSF52540">
    <property type="entry name" value="P-loop containing nucleoside triphosphate hydrolases"/>
    <property type="match status" value="1"/>
</dbReference>
<dbReference type="FunFam" id="1.20.1740.10:FF:000015">
    <property type="entry name" value="B(0,+)-type amino acid transporter 1"/>
    <property type="match status" value="1"/>
</dbReference>
<evidence type="ECO:0000256" key="11">
    <source>
        <dbReference type="ARBA" id="ARBA00022989"/>
    </source>
</evidence>
<keyword evidence="11 24" id="KW-1133">Transmembrane helix</keyword>
<dbReference type="InterPro" id="IPR057373">
    <property type="entry name" value="ZNFX1"/>
</dbReference>
<evidence type="ECO:0000256" key="10">
    <source>
        <dbReference type="ARBA" id="ARBA00022833"/>
    </source>
</evidence>
<dbReference type="Pfam" id="PF13520">
    <property type="entry name" value="AA_permease_2"/>
    <property type="match status" value="2"/>
</dbReference>
<dbReference type="InterPro" id="IPR041677">
    <property type="entry name" value="DNA2/NAM7_AAA_11"/>
</dbReference>
<name>A0A2T7NH79_POMCA</name>
<proteinExistence type="inferred from homology"/>
<protein>
    <recommendedName>
        <fullName evidence="19">b(0,+)-type amino acid transporter 1</fullName>
    </recommendedName>
    <alternativeName>
        <fullName evidence="20">Glycoprotein-associated amino acid transporter b0,+AT1</fullName>
    </alternativeName>
    <alternativeName>
        <fullName evidence="21">Solute carrier family 7 member 9</fullName>
    </alternativeName>
</protein>
<dbReference type="GO" id="GO:0016324">
    <property type="term" value="C:apical plasma membrane"/>
    <property type="evidence" value="ECO:0007669"/>
    <property type="project" value="UniProtKB-SubCell"/>
</dbReference>
<keyword evidence="8" id="KW-0677">Repeat</keyword>
<feature type="transmembrane region" description="Helical" evidence="24">
    <location>
        <begin position="117"/>
        <end position="142"/>
    </location>
</feature>
<comment type="catalytic activity">
    <reaction evidence="15">
        <text>L-cystine(out) + L-arginine(in) = L-cystine(in) + L-arginine(out)</text>
        <dbReference type="Rhea" id="RHEA:71075"/>
        <dbReference type="ChEBI" id="CHEBI:32682"/>
        <dbReference type="ChEBI" id="CHEBI:35491"/>
    </reaction>
    <physiologicalReaction direction="left-to-right" evidence="15">
        <dbReference type="Rhea" id="RHEA:71076"/>
    </physiologicalReaction>
</comment>
<dbReference type="Pfam" id="PF13087">
    <property type="entry name" value="AAA_12"/>
    <property type="match status" value="1"/>
</dbReference>
<feature type="transmembrane region" description="Helical" evidence="24">
    <location>
        <begin position="362"/>
        <end position="384"/>
    </location>
</feature>
<keyword evidence="10" id="KW-0862">Zinc</keyword>
<dbReference type="InterPro" id="IPR002293">
    <property type="entry name" value="AA/rel_permease1"/>
</dbReference>
<dbReference type="GO" id="GO:0008270">
    <property type="term" value="F:zinc ion binding"/>
    <property type="evidence" value="ECO:0007669"/>
    <property type="project" value="UniProtKB-KW"/>
</dbReference>
<comment type="similarity">
    <text evidence="2">Belongs to the amino acid-polyamine-organocation (APC) superfamily.</text>
</comment>